<dbReference type="Proteomes" id="UP001324634">
    <property type="component" value="Chromosome"/>
</dbReference>
<keyword evidence="6" id="KW-0418">Kinase</keyword>
<proteinExistence type="predicted"/>
<dbReference type="SMART" id="SM00388">
    <property type="entry name" value="HisKA"/>
    <property type="match status" value="1"/>
</dbReference>
<dbReference type="Gene3D" id="3.30.565.10">
    <property type="entry name" value="Histidine kinase-like ATPase, C-terminal domain"/>
    <property type="match status" value="1"/>
</dbReference>
<name>A0AAX4HNP8_9BACT</name>
<dbReference type="Pfam" id="PF02518">
    <property type="entry name" value="HATPase_c"/>
    <property type="match status" value="1"/>
</dbReference>
<dbReference type="RefSeq" id="WP_321394088.1">
    <property type="nucleotide sequence ID" value="NZ_CP139487.1"/>
</dbReference>
<dbReference type="EC" id="2.7.13.3" evidence="2"/>
<dbReference type="PROSITE" id="PS50109">
    <property type="entry name" value="HIS_KIN"/>
    <property type="match status" value="1"/>
</dbReference>
<evidence type="ECO:0000256" key="1">
    <source>
        <dbReference type="ARBA" id="ARBA00000085"/>
    </source>
</evidence>
<evidence type="ECO:0000256" key="7">
    <source>
        <dbReference type="ARBA" id="ARBA00022840"/>
    </source>
</evidence>
<dbReference type="SUPFAM" id="SSF55874">
    <property type="entry name" value="ATPase domain of HSP90 chaperone/DNA topoisomerase II/histidine kinase"/>
    <property type="match status" value="1"/>
</dbReference>
<reference evidence="11 12" key="1">
    <citation type="submission" date="2023-11" db="EMBL/GenBank/DDBJ databases">
        <title>Peredibacter starrii A3.12.</title>
        <authorList>
            <person name="Mitchell R.J."/>
        </authorList>
    </citation>
    <scope>NUCLEOTIDE SEQUENCE [LARGE SCALE GENOMIC DNA]</scope>
    <source>
        <strain evidence="11 12">A3.12</strain>
    </source>
</reference>
<dbReference type="InterPro" id="IPR003661">
    <property type="entry name" value="HisK_dim/P_dom"/>
</dbReference>
<keyword evidence="5" id="KW-0547">Nucleotide-binding</keyword>
<keyword evidence="9" id="KW-0472">Membrane</keyword>
<keyword evidence="3" id="KW-0597">Phosphoprotein</keyword>
<evidence type="ECO:0000256" key="8">
    <source>
        <dbReference type="ARBA" id="ARBA00023012"/>
    </source>
</evidence>
<evidence type="ECO:0000256" key="6">
    <source>
        <dbReference type="ARBA" id="ARBA00022777"/>
    </source>
</evidence>
<evidence type="ECO:0000259" key="10">
    <source>
        <dbReference type="PROSITE" id="PS50109"/>
    </source>
</evidence>
<organism evidence="11 12">
    <name type="scientific">Peredibacter starrii</name>
    <dbReference type="NCBI Taxonomy" id="28202"/>
    <lineage>
        <taxon>Bacteria</taxon>
        <taxon>Pseudomonadati</taxon>
        <taxon>Bdellovibrionota</taxon>
        <taxon>Bacteriovoracia</taxon>
        <taxon>Bacteriovoracales</taxon>
        <taxon>Bacteriovoracaceae</taxon>
        <taxon>Peredibacter</taxon>
    </lineage>
</organism>
<comment type="catalytic activity">
    <reaction evidence="1">
        <text>ATP + protein L-histidine = ADP + protein N-phospho-L-histidine.</text>
        <dbReference type="EC" id="2.7.13.3"/>
    </reaction>
</comment>
<feature type="transmembrane region" description="Helical" evidence="9">
    <location>
        <begin position="56"/>
        <end position="78"/>
    </location>
</feature>
<dbReference type="InterPro" id="IPR003594">
    <property type="entry name" value="HATPase_dom"/>
</dbReference>
<keyword evidence="8" id="KW-0902">Two-component regulatory system</keyword>
<feature type="transmembrane region" description="Helical" evidence="9">
    <location>
        <begin position="25"/>
        <end position="44"/>
    </location>
</feature>
<keyword evidence="12" id="KW-1185">Reference proteome</keyword>
<keyword evidence="9" id="KW-1133">Transmembrane helix</keyword>
<dbReference type="PRINTS" id="PR00344">
    <property type="entry name" value="BCTRLSENSOR"/>
</dbReference>
<dbReference type="CDD" id="cd00082">
    <property type="entry name" value="HisKA"/>
    <property type="match status" value="1"/>
</dbReference>
<dbReference type="SUPFAM" id="SSF47384">
    <property type="entry name" value="Homodimeric domain of signal transducing histidine kinase"/>
    <property type="match status" value="1"/>
</dbReference>
<evidence type="ECO:0000313" key="11">
    <source>
        <dbReference type="EMBL" id="WPU64737.1"/>
    </source>
</evidence>
<evidence type="ECO:0000256" key="2">
    <source>
        <dbReference type="ARBA" id="ARBA00012438"/>
    </source>
</evidence>
<gene>
    <name evidence="11" type="ORF">SOO65_18755</name>
</gene>
<dbReference type="Pfam" id="PF00512">
    <property type="entry name" value="HisKA"/>
    <property type="match status" value="1"/>
</dbReference>
<evidence type="ECO:0000256" key="4">
    <source>
        <dbReference type="ARBA" id="ARBA00022679"/>
    </source>
</evidence>
<evidence type="ECO:0000256" key="3">
    <source>
        <dbReference type="ARBA" id="ARBA00022553"/>
    </source>
</evidence>
<feature type="domain" description="Histidine kinase" evidence="10">
    <location>
        <begin position="240"/>
        <end position="455"/>
    </location>
</feature>
<protein>
    <recommendedName>
        <fullName evidence="2">histidine kinase</fullName>
        <ecNumber evidence="2">2.7.13.3</ecNumber>
    </recommendedName>
</protein>
<dbReference type="SMART" id="SM00387">
    <property type="entry name" value="HATPase_c"/>
    <property type="match status" value="1"/>
</dbReference>
<dbReference type="KEGG" id="psti:SOO65_18755"/>
<dbReference type="GO" id="GO:0005524">
    <property type="term" value="F:ATP binding"/>
    <property type="evidence" value="ECO:0007669"/>
    <property type="project" value="UniProtKB-KW"/>
</dbReference>
<accession>A0AAX4HNP8</accession>
<dbReference type="InterPro" id="IPR036890">
    <property type="entry name" value="HATPase_C_sf"/>
</dbReference>
<dbReference type="GO" id="GO:0000155">
    <property type="term" value="F:phosphorelay sensor kinase activity"/>
    <property type="evidence" value="ECO:0007669"/>
    <property type="project" value="InterPro"/>
</dbReference>
<evidence type="ECO:0000313" key="12">
    <source>
        <dbReference type="Proteomes" id="UP001324634"/>
    </source>
</evidence>
<dbReference type="InterPro" id="IPR036097">
    <property type="entry name" value="HisK_dim/P_sf"/>
</dbReference>
<dbReference type="PANTHER" id="PTHR43065">
    <property type="entry name" value="SENSOR HISTIDINE KINASE"/>
    <property type="match status" value="1"/>
</dbReference>
<dbReference type="EMBL" id="CP139487">
    <property type="protein sequence ID" value="WPU64737.1"/>
    <property type="molecule type" value="Genomic_DNA"/>
</dbReference>
<sequence length="461" mass="51706">MLINERAKELFTEMLNKSAADTDKLFARLMIFQWLACVVIAYFVSPETWNGEESSVHVHVWAAIFIGGAISAFTGALAHFYPSEKITRHLIAVAQMCMSILIIHVSGGRIESHFHIFGSLAFLAFYYDPQVLITASLITAADHYLRGVYWPMSAYGELTVGTWRWLEHGAWVIFEDVFLIYSCLRSQKGLAEISNRQASLELINSEIEAQIVARTAELEAQRERTLEGEKMAALGEMAAGMAHEINNPVSVIQLTSEQLQDVLSDENPDIEMSREMAKNIQMTVGRIGKIVRSLKSFARDGETDPMVETPVNQIIEETLVLCNEKFRNRGVHLRYEKFPDQLKLSCRSVQISQIILNLLQNALDAVEVLPEKWVEITFAEDSESTRIMVTDSGGGIPEHIREKILQPFFTTKEVGKGTGLGLSISKGIMDAHHGELSIDTKCSNTRFILNFKRDSYGTKVA</sequence>
<dbReference type="AlphaFoldDB" id="A0AAX4HNP8"/>
<dbReference type="InterPro" id="IPR004358">
    <property type="entry name" value="Sig_transdc_His_kin-like_C"/>
</dbReference>
<keyword evidence="4" id="KW-0808">Transferase</keyword>
<evidence type="ECO:0000256" key="9">
    <source>
        <dbReference type="SAM" id="Phobius"/>
    </source>
</evidence>
<dbReference type="Gene3D" id="1.10.287.130">
    <property type="match status" value="1"/>
</dbReference>
<keyword evidence="7 11" id="KW-0067">ATP-binding</keyword>
<dbReference type="InterPro" id="IPR005467">
    <property type="entry name" value="His_kinase_dom"/>
</dbReference>
<evidence type="ECO:0000256" key="5">
    <source>
        <dbReference type="ARBA" id="ARBA00022741"/>
    </source>
</evidence>
<feature type="transmembrane region" description="Helical" evidence="9">
    <location>
        <begin position="90"/>
        <end position="107"/>
    </location>
</feature>
<dbReference type="PANTHER" id="PTHR43065:SF10">
    <property type="entry name" value="PEROXIDE STRESS-ACTIVATED HISTIDINE KINASE MAK3"/>
    <property type="match status" value="1"/>
</dbReference>
<keyword evidence="9" id="KW-0812">Transmembrane</keyword>